<reference evidence="1 2" key="1">
    <citation type="journal article" date="2013" name="Curr. Biol.">
        <title>The Genome of the Foraminiferan Reticulomyxa filosa.</title>
        <authorList>
            <person name="Glockner G."/>
            <person name="Hulsmann N."/>
            <person name="Schleicher M."/>
            <person name="Noegel A.A."/>
            <person name="Eichinger L."/>
            <person name="Gallinger C."/>
            <person name="Pawlowski J."/>
            <person name="Sierra R."/>
            <person name="Euteneuer U."/>
            <person name="Pillet L."/>
            <person name="Moustafa A."/>
            <person name="Platzer M."/>
            <person name="Groth M."/>
            <person name="Szafranski K."/>
            <person name="Schliwa M."/>
        </authorList>
    </citation>
    <scope>NUCLEOTIDE SEQUENCE [LARGE SCALE GENOMIC DNA]</scope>
</reference>
<accession>X6P628</accession>
<comment type="caution">
    <text evidence="1">The sequence shown here is derived from an EMBL/GenBank/DDBJ whole genome shotgun (WGS) entry which is preliminary data.</text>
</comment>
<dbReference type="Proteomes" id="UP000023152">
    <property type="component" value="Unassembled WGS sequence"/>
</dbReference>
<organism evidence="1 2">
    <name type="scientific">Reticulomyxa filosa</name>
    <dbReference type="NCBI Taxonomy" id="46433"/>
    <lineage>
        <taxon>Eukaryota</taxon>
        <taxon>Sar</taxon>
        <taxon>Rhizaria</taxon>
        <taxon>Retaria</taxon>
        <taxon>Foraminifera</taxon>
        <taxon>Monothalamids</taxon>
        <taxon>Reticulomyxidae</taxon>
        <taxon>Reticulomyxa</taxon>
    </lineage>
</organism>
<name>X6P628_RETFI</name>
<sequence length="265" mass="31747">MKDDINWNFSIQSLENIFKKLGKQKPLIQLLSQYYDECVSCFGNVILKCDLIVKYEEKLIKQLATNEHFTNKEYFVNTMETLNNCKEIRFQQLVSALRASQRKYPRVYLGCQFKRGKLTIYKRDNDFTVKFKKCCDKDLDHISFLVEENGKNCSQKYRVILCYKFIFPFLQHIDSNISDALPFVEKMEICTLFLDIWANLKCPYTYIMLNVLVIQKYWSLLDLNIFWYAKKIQWKKKLNVYYFGLLLQSIEFTKNKIFCNLHCTV</sequence>
<gene>
    <name evidence="1" type="ORF">RFI_03529</name>
</gene>
<proteinExistence type="predicted"/>
<protein>
    <submittedName>
        <fullName evidence="1">Uncharacterized protein</fullName>
    </submittedName>
</protein>
<evidence type="ECO:0000313" key="1">
    <source>
        <dbReference type="EMBL" id="ETO33573.1"/>
    </source>
</evidence>
<dbReference type="EMBL" id="ASPP01003291">
    <property type="protein sequence ID" value="ETO33573.1"/>
    <property type="molecule type" value="Genomic_DNA"/>
</dbReference>
<keyword evidence="2" id="KW-1185">Reference proteome</keyword>
<evidence type="ECO:0000313" key="2">
    <source>
        <dbReference type="Proteomes" id="UP000023152"/>
    </source>
</evidence>
<dbReference type="AlphaFoldDB" id="X6P628"/>